<reference evidence="3 4" key="1">
    <citation type="journal article" date="2009" name="PLoS ONE">
        <title>Complete genome sequence of the aerobic CO-oxidizing thermophile Thermomicrobium roseum.</title>
        <authorList>
            <person name="Wu D."/>
            <person name="Raymond J."/>
            <person name="Wu M."/>
            <person name="Chatterji S."/>
            <person name="Ren Q."/>
            <person name="Graham J.E."/>
            <person name="Bryant D.A."/>
            <person name="Robb F."/>
            <person name="Colman A."/>
            <person name="Tallon L.J."/>
            <person name="Badger J.H."/>
            <person name="Madupu R."/>
            <person name="Ward N.L."/>
            <person name="Eisen J.A."/>
        </authorList>
    </citation>
    <scope>NUCLEOTIDE SEQUENCE [LARGE SCALE GENOMIC DNA]</scope>
    <source>
        <strain evidence="4">ATCC 27502 / DSM 5159 / P-2</strain>
    </source>
</reference>
<evidence type="ECO:0000256" key="2">
    <source>
        <dbReference type="SAM" id="SignalP"/>
    </source>
</evidence>
<feature type="signal peptide" evidence="2">
    <location>
        <begin position="1"/>
        <end position="21"/>
    </location>
</feature>
<gene>
    <name evidence="3" type="ordered locus">trd_1959</name>
</gene>
<dbReference type="EMBL" id="CP001275">
    <property type="protein sequence ID" value="ACM04737.1"/>
    <property type="molecule type" value="Genomic_DNA"/>
</dbReference>
<accession>B9L2R6</accession>
<dbReference type="Proteomes" id="UP000000447">
    <property type="component" value="Chromosome"/>
</dbReference>
<keyword evidence="4" id="KW-1185">Reference proteome</keyword>
<keyword evidence="2" id="KW-0732">Signal</keyword>
<dbReference type="STRING" id="309801.trd_1959"/>
<dbReference type="AlphaFoldDB" id="B9L2R6"/>
<dbReference type="eggNOG" id="ENOG5030TG9">
    <property type="taxonomic scope" value="Bacteria"/>
</dbReference>
<feature type="compositionally biased region" description="Low complexity" evidence="1">
    <location>
        <begin position="21"/>
        <end position="37"/>
    </location>
</feature>
<keyword evidence="3" id="KW-0449">Lipoprotein</keyword>
<organism evidence="3 4">
    <name type="scientific">Thermomicrobium roseum (strain ATCC 27502 / DSM 5159 / P-2)</name>
    <dbReference type="NCBI Taxonomy" id="309801"/>
    <lineage>
        <taxon>Bacteria</taxon>
        <taxon>Pseudomonadati</taxon>
        <taxon>Thermomicrobiota</taxon>
        <taxon>Thermomicrobia</taxon>
        <taxon>Thermomicrobiales</taxon>
        <taxon>Thermomicrobiaceae</taxon>
        <taxon>Thermomicrobium</taxon>
    </lineage>
</organism>
<dbReference type="PROSITE" id="PS51257">
    <property type="entry name" value="PROKAR_LIPOPROTEIN"/>
    <property type="match status" value="1"/>
</dbReference>
<name>B9L2R6_THERP</name>
<feature type="region of interest" description="Disordered" evidence="1">
    <location>
        <begin position="21"/>
        <end position="42"/>
    </location>
</feature>
<protein>
    <submittedName>
        <fullName evidence="3">Putative lipoprotein</fullName>
    </submittedName>
</protein>
<evidence type="ECO:0000313" key="4">
    <source>
        <dbReference type="Proteomes" id="UP000000447"/>
    </source>
</evidence>
<dbReference type="HOGENOM" id="CLU_587840_0_0_0"/>
<sequence>MARFLGCLLVMLIVTTSCRQAPTTPAPSIAPSSPIPTVSAEPSPTIPVLPTPSVPVDLPPSCSIASTMESLQTFLWAVSRTDLPLLRQLILTSEATTMRRWFAVIPREPDRLATGLFAERPEAFLDWVEQRALQRERWSILEFLRFQPEETDRVRVTAALLREADDLLAKPMVTMIELDCQRGTVISVIVGAIGGQDVPERAEDLLASALSQRPLRGIEGSPNCPRSPWAFGTAVGEGPVYLEIGPDAVVNLGDLVASEQAELRVPVIVAASERGPVLLRLFRATDLSLIPSVGERSVWFIEPDAATPRRIVLDLPVDAPGCYVLQADGPTWQTQLVFEVVPETIEFLAPTLAGVTLPVQLQVLSAVRDGPESVRVSLAGPTLVARMQISLGGLGTPYLGPATHCTQELDSIELCWTPHPVWGWPQAAVWDDGIRRYQLAILAGGRDAWSERDLLHLATLLIDKR</sequence>
<proteinExistence type="predicted"/>
<dbReference type="KEGG" id="tro:trd_1959"/>
<evidence type="ECO:0000313" key="3">
    <source>
        <dbReference type="EMBL" id="ACM04737.1"/>
    </source>
</evidence>
<feature type="chain" id="PRO_5002886027" evidence="2">
    <location>
        <begin position="22"/>
        <end position="465"/>
    </location>
</feature>
<evidence type="ECO:0000256" key="1">
    <source>
        <dbReference type="SAM" id="MobiDB-lite"/>
    </source>
</evidence>